<proteinExistence type="predicted"/>
<dbReference type="EMBL" id="AEWX01000027">
    <property type="protein sequence ID" value="EGC19544.1"/>
    <property type="molecule type" value="Genomic_DNA"/>
</dbReference>
<accession>F0F917</accession>
<dbReference type="Proteomes" id="UP000005697">
    <property type="component" value="Unassembled WGS sequence"/>
</dbReference>
<dbReference type="AlphaFoldDB" id="F0F917"/>
<protein>
    <submittedName>
        <fullName evidence="1">Uncharacterized protein</fullName>
    </submittedName>
</protein>
<evidence type="ECO:0000313" key="1">
    <source>
        <dbReference type="EMBL" id="EGC19544.1"/>
    </source>
</evidence>
<dbReference type="STRING" id="888743.HMPREF9141_2084"/>
<sequence length="55" mass="5780">MTDDRAFGITVRTVEDGGRDGPAFPLPPVCRCPPPVGRAVNAIRVGRSHPCGLPP</sequence>
<comment type="caution">
    <text evidence="1">The sequence shown here is derived from an EMBL/GenBank/DDBJ whole genome shotgun (WGS) entry which is preliminary data.</text>
</comment>
<gene>
    <name evidence="1" type="ORF">HMPREF9141_2084</name>
</gene>
<keyword evidence="2" id="KW-1185">Reference proteome</keyword>
<reference evidence="1 2" key="1">
    <citation type="submission" date="2011-01" db="EMBL/GenBank/DDBJ databases">
        <authorList>
            <person name="Muzny D."/>
            <person name="Qin X."/>
            <person name="Deng J."/>
            <person name="Jiang H."/>
            <person name="Liu Y."/>
            <person name="Qu J."/>
            <person name="Song X.-Z."/>
            <person name="Zhang L."/>
            <person name="Thornton R."/>
            <person name="Coyle M."/>
            <person name="Francisco L."/>
            <person name="Jackson L."/>
            <person name="Javaid M."/>
            <person name="Korchina V."/>
            <person name="Kovar C."/>
            <person name="Mata R."/>
            <person name="Mathew T."/>
            <person name="Ngo R."/>
            <person name="Nguyen L."/>
            <person name="Nguyen N."/>
            <person name="Okwuonu G."/>
            <person name="Ongeri F."/>
            <person name="Pham C."/>
            <person name="Simmons D."/>
            <person name="Wilczek-Boney K."/>
            <person name="Hale W."/>
            <person name="Jakkamsetti A."/>
            <person name="Pham P."/>
            <person name="Ruth R."/>
            <person name="San Lucas F."/>
            <person name="Warren J."/>
            <person name="Zhang J."/>
            <person name="Zhao Z."/>
            <person name="Zhou C."/>
            <person name="Zhu D."/>
            <person name="Lee S."/>
            <person name="Bess C."/>
            <person name="Blankenburg K."/>
            <person name="Forbes L."/>
            <person name="Fu Q."/>
            <person name="Gubbala S."/>
            <person name="Hirani K."/>
            <person name="Jayaseelan J.C."/>
            <person name="Lara F."/>
            <person name="Munidasa M."/>
            <person name="Palculict T."/>
            <person name="Patil S."/>
            <person name="Pu L.-L."/>
            <person name="Saada N."/>
            <person name="Tang L."/>
            <person name="Weissenberger G."/>
            <person name="Zhu Y."/>
            <person name="Hemphill L."/>
            <person name="Shang Y."/>
            <person name="Youmans B."/>
            <person name="Ayvaz T."/>
            <person name="Ross M."/>
            <person name="Santibanez J."/>
            <person name="Aqrawi P."/>
            <person name="Gross S."/>
            <person name="Joshi V."/>
            <person name="Fowler G."/>
            <person name="Nazareth L."/>
            <person name="Reid J."/>
            <person name="Worley K."/>
            <person name="Petrosino J."/>
            <person name="Highlander S."/>
            <person name="Gibbs R."/>
        </authorList>
    </citation>
    <scope>NUCLEOTIDE SEQUENCE [LARGE SCALE GENOMIC DNA]</scope>
    <source>
        <strain evidence="1 2">DSM 16608</strain>
    </source>
</reference>
<evidence type="ECO:0000313" key="2">
    <source>
        <dbReference type="Proteomes" id="UP000005697"/>
    </source>
</evidence>
<name>F0F917_9BACT</name>
<dbReference type="HOGENOM" id="CLU_3028517_0_0_10"/>
<organism evidence="1 2">
    <name type="scientific">Prevotella multiformis DSM 16608</name>
    <dbReference type="NCBI Taxonomy" id="888743"/>
    <lineage>
        <taxon>Bacteria</taxon>
        <taxon>Pseudomonadati</taxon>
        <taxon>Bacteroidota</taxon>
        <taxon>Bacteroidia</taxon>
        <taxon>Bacteroidales</taxon>
        <taxon>Prevotellaceae</taxon>
        <taxon>Prevotella</taxon>
    </lineage>
</organism>